<organism evidence="3 4">
    <name type="scientific">Verticillium nonalfalfae</name>
    <dbReference type="NCBI Taxonomy" id="1051616"/>
    <lineage>
        <taxon>Eukaryota</taxon>
        <taxon>Fungi</taxon>
        <taxon>Dikarya</taxon>
        <taxon>Ascomycota</taxon>
        <taxon>Pezizomycotina</taxon>
        <taxon>Sordariomycetes</taxon>
        <taxon>Hypocreomycetidae</taxon>
        <taxon>Glomerellales</taxon>
        <taxon>Plectosphaerellaceae</taxon>
        <taxon>Verticillium</taxon>
    </lineage>
</organism>
<keyword evidence="2" id="KW-0812">Transmembrane</keyword>
<keyword evidence="2" id="KW-1133">Transmembrane helix</keyword>
<dbReference type="AlphaFoldDB" id="A0A3M9Y4L4"/>
<dbReference type="Proteomes" id="UP000267145">
    <property type="component" value="Unassembled WGS sequence"/>
</dbReference>
<dbReference type="STRING" id="1051616.A0A3M9Y4L4"/>
<keyword evidence="2" id="KW-0472">Membrane</keyword>
<feature type="region of interest" description="Disordered" evidence="1">
    <location>
        <begin position="63"/>
        <end position="164"/>
    </location>
</feature>
<dbReference type="GeneID" id="39604599"/>
<evidence type="ECO:0000256" key="2">
    <source>
        <dbReference type="SAM" id="Phobius"/>
    </source>
</evidence>
<feature type="region of interest" description="Disordered" evidence="1">
    <location>
        <begin position="489"/>
        <end position="548"/>
    </location>
</feature>
<dbReference type="EMBL" id="RBVV01000115">
    <property type="protein sequence ID" value="RNJ54110.1"/>
    <property type="molecule type" value="Genomic_DNA"/>
</dbReference>
<keyword evidence="4" id="KW-1185">Reference proteome</keyword>
<feature type="region of interest" description="Disordered" evidence="1">
    <location>
        <begin position="176"/>
        <end position="200"/>
    </location>
</feature>
<accession>A0A3M9Y4L4</accession>
<comment type="caution">
    <text evidence="3">The sequence shown here is derived from an EMBL/GenBank/DDBJ whole genome shotgun (WGS) entry which is preliminary data.</text>
</comment>
<reference evidence="3 4" key="1">
    <citation type="submission" date="2018-10" db="EMBL/GenBank/DDBJ databases">
        <title>Genome sequence of Verticillium nonalfalfae VnAa140.</title>
        <authorList>
            <person name="Stajich J.E."/>
            <person name="Kasson M.T."/>
        </authorList>
    </citation>
    <scope>NUCLEOTIDE SEQUENCE [LARGE SCALE GENOMIC DNA]</scope>
    <source>
        <strain evidence="3 4">VnAa140</strain>
    </source>
</reference>
<feature type="compositionally biased region" description="Basic and acidic residues" evidence="1">
    <location>
        <begin position="95"/>
        <end position="109"/>
    </location>
</feature>
<feature type="region of interest" description="Disordered" evidence="1">
    <location>
        <begin position="675"/>
        <end position="739"/>
    </location>
</feature>
<dbReference type="RefSeq" id="XP_028492268.1">
    <property type="nucleotide sequence ID" value="XM_028635158.1"/>
</dbReference>
<evidence type="ECO:0000313" key="3">
    <source>
        <dbReference type="EMBL" id="RNJ54110.1"/>
    </source>
</evidence>
<gene>
    <name evidence="3" type="ORF">D7B24_000910</name>
</gene>
<feature type="region of interest" description="Disordered" evidence="1">
    <location>
        <begin position="1"/>
        <end position="26"/>
    </location>
</feature>
<evidence type="ECO:0000256" key="1">
    <source>
        <dbReference type="SAM" id="MobiDB-lite"/>
    </source>
</evidence>
<name>A0A3M9Y4L4_9PEZI</name>
<evidence type="ECO:0000313" key="4">
    <source>
        <dbReference type="Proteomes" id="UP000267145"/>
    </source>
</evidence>
<feature type="compositionally biased region" description="Polar residues" evidence="1">
    <location>
        <begin position="532"/>
        <end position="547"/>
    </location>
</feature>
<proteinExistence type="predicted"/>
<feature type="transmembrane region" description="Helical" evidence="2">
    <location>
        <begin position="755"/>
        <end position="776"/>
    </location>
</feature>
<protein>
    <submittedName>
        <fullName evidence="3">Uncharacterized protein</fullName>
    </submittedName>
</protein>
<sequence length="800" mass="88511">MEGDKENRTQKSAPKRSLTPNRALFDSYDEAHRTIARYPVFLEDVFDEEFMFSSFAYERTMTSPHGVLEEKTQPQTTPAKESRASGKENFPQATKTEEGASPHYDDIKKRSAAQSGFEVTPLSGRGSMQPLGDACAPSPVLPTLPLRREGKDKPQSFSQVVKKTDIQDDKLHALAKGRKRDFSTGGNSDPGDPFGGFKTNSDHSISDIYDGFETDRKYSFLCSPAEKEVSSALREVIGISQPSSGQLLRFRDDRTPSTPAFDTAKFASRLREEKRKQAERNKQGGGFYNSSAIDSAWHMSETEIKIPTSPFPIHSSDLGTPEPEEPWSHIDLRDGGNDSPWTAMPATSSVAGHAQDWVTVSEEQHDDPLRSPVVSMGRVLTGSSVANYSDHVLIAKRPESIPIHDPRAINPNLMPWWDKLPSAGKPSQVSPTGPPTHSDGKKPVSVTRQGELTPLFAISVLSPAKQYADSCQSGLFPFNPRGVQGALSKLSSTGRQSKYERFDDQQGLEMQPLPTEKNKSSHNPFRRGQPRPITSSTQTAPDDNSQAPLFAARPLSNYEHLHFPLVALQDAQRIQGYRRASGLEDQTTSGRSVRYQPMVARSSQRTLLLTPPPRTYVRTSSLYSTDLPNPSLHGGETARSSCTLSPRSHSRAFRINSFPDYGNRLRQNPAMVSGMISGSPSERRPGNPAADRLSRHSAHLTGGLRPRPHLTTRSMTRRYQEGTDPELGRLAGSESSYRRHRSLPLSPEAQKRQTFFFLLTVVINVPLPFWGLAVLYGKMDSAVSWCTKGEAYGLAERHRG</sequence>
<feature type="region of interest" description="Disordered" evidence="1">
    <location>
        <begin position="419"/>
        <end position="445"/>
    </location>
</feature>